<dbReference type="Proteomes" id="UP000678393">
    <property type="component" value="Unassembled WGS sequence"/>
</dbReference>
<evidence type="ECO:0000259" key="1">
    <source>
        <dbReference type="Pfam" id="PF14764"/>
    </source>
</evidence>
<dbReference type="EMBL" id="CAJHNH020000502">
    <property type="protein sequence ID" value="CAG5118131.1"/>
    <property type="molecule type" value="Genomic_DNA"/>
</dbReference>
<feature type="non-terminal residue" evidence="3">
    <location>
        <position position="1"/>
    </location>
</feature>
<organism evidence="3 4">
    <name type="scientific">Candidula unifasciata</name>
    <dbReference type="NCBI Taxonomy" id="100452"/>
    <lineage>
        <taxon>Eukaryota</taxon>
        <taxon>Metazoa</taxon>
        <taxon>Spiralia</taxon>
        <taxon>Lophotrochozoa</taxon>
        <taxon>Mollusca</taxon>
        <taxon>Gastropoda</taxon>
        <taxon>Heterobranchia</taxon>
        <taxon>Euthyneura</taxon>
        <taxon>Panpulmonata</taxon>
        <taxon>Eupulmonata</taxon>
        <taxon>Stylommatophora</taxon>
        <taxon>Helicina</taxon>
        <taxon>Helicoidea</taxon>
        <taxon>Geomitridae</taxon>
        <taxon>Candidula</taxon>
    </lineage>
</organism>
<evidence type="ECO:0000313" key="4">
    <source>
        <dbReference type="Proteomes" id="UP000678393"/>
    </source>
</evidence>
<dbReference type="InterPro" id="IPR056856">
    <property type="entry name" value="TPR_AP5Z1_C"/>
</dbReference>
<dbReference type="GO" id="GO:0044599">
    <property type="term" value="C:AP-5 adaptor complex"/>
    <property type="evidence" value="ECO:0007669"/>
    <property type="project" value="InterPro"/>
</dbReference>
<dbReference type="OrthoDB" id="744564at2759"/>
<protein>
    <submittedName>
        <fullName evidence="3">Uncharacterized protein</fullName>
    </submittedName>
</protein>
<feature type="domain" description="AP-5 complex subunit zeta-1 ARM repeats" evidence="1">
    <location>
        <begin position="3"/>
        <end position="59"/>
    </location>
</feature>
<gene>
    <name evidence="3" type="ORF">CUNI_LOCUS3689</name>
</gene>
<dbReference type="AlphaFoldDB" id="A0A8S3YRY9"/>
<proteinExistence type="predicted"/>
<dbReference type="InterPro" id="IPR055450">
    <property type="entry name" value="AP5Z1_ARM"/>
</dbReference>
<feature type="domain" description="AP-5 complex subunit zeta-1 C-terminal TPR" evidence="2">
    <location>
        <begin position="71"/>
        <end position="413"/>
    </location>
</feature>
<accession>A0A8S3YRY9</accession>
<comment type="caution">
    <text evidence="3">The sequence shown here is derived from an EMBL/GenBank/DDBJ whole genome shotgun (WGS) entry which is preliminary data.</text>
</comment>
<dbReference type="Pfam" id="PF25154">
    <property type="entry name" value="TPR_AP5Z1_C"/>
    <property type="match status" value="1"/>
</dbReference>
<evidence type="ECO:0000259" key="2">
    <source>
        <dbReference type="Pfam" id="PF25154"/>
    </source>
</evidence>
<name>A0A8S3YRY9_9EUPU</name>
<dbReference type="PANTHER" id="PTHR46488">
    <property type="entry name" value="AP-5 COMPLEX SUBUNIT ZETA-1"/>
    <property type="match status" value="1"/>
</dbReference>
<evidence type="ECO:0000313" key="3">
    <source>
        <dbReference type="EMBL" id="CAG5118131.1"/>
    </source>
</evidence>
<reference evidence="3" key="1">
    <citation type="submission" date="2021-04" db="EMBL/GenBank/DDBJ databases">
        <authorList>
            <consortium name="Molecular Ecology Group"/>
        </authorList>
    </citation>
    <scope>NUCLEOTIDE SEQUENCE</scope>
</reference>
<dbReference type="Pfam" id="PF14764">
    <property type="entry name" value="SPG48"/>
    <property type="match status" value="1"/>
</dbReference>
<keyword evidence="4" id="KW-1185">Reference proteome</keyword>
<dbReference type="PANTHER" id="PTHR46488:SF1">
    <property type="entry name" value="AP-5 COMPLEX SUBUNIT ZETA-1"/>
    <property type="match status" value="1"/>
</dbReference>
<dbReference type="InterPro" id="IPR028222">
    <property type="entry name" value="AP5Z1"/>
</dbReference>
<sequence>TSVVHDPQETFRHYFQTLISTLYKDQGTMYDTLDFLLMNIRNLTDTTDILTDYFPNLFKILAWHPRVFHYEFATLLPAMMNVDTSIEIFHLLLDLPCMSAALEIIERAKVTEPLVVEVDSEPASSLEAFYNPRFRPLFSYITRSESGHGDTIDRLAQLHLLLRDSMNSSRVMVCCQLVPILLRIWFQTVLISEDAVFLAHLLPVVTERSGMMFGVSEFIEDIHKIFAENLLKLCKKFPEIILKQHSDLCEFIQATASVAGRIEIYSSLIFALGDYTTQFHSPGTKSEVTGKYYESLEVVTYELLNQLASQEFDPIIPKVLSSLMSALSKLASRSQDLIPRAILCLTKVVKQQNLIMLSSCSKSFLTNKAASLIVLLKNPDSASLLLRPSTVNQSDKYHLSNMSISSVMRGMHKVIRD</sequence>